<keyword evidence="9" id="KW-1185">Reference proteome</keyword>
<dbReference type="InterPro" id="IPR007259">
    <property type="entry name" value="GCP"/>
</dbReference>
<dbReference type="GO" id="GO:0031122">
    <property type="term" value="P:cytoplasmic microtubule organization"/>
    <property type="evidence" value="ECO:0007669"/>
    <property type="project" value="TreeGrafter"/>
</dbReference>
<comment type="caution">
    <text evidence="8">The sequence shown here is derived from an EMBL/GenBank/DDBJ whole genome shotgun (WGS) entry which is preliminary data.</text>
</comment>
<evidence type="ECO:0000256" key="2">
    <source>
        <dbReference type="ARBA" id="ARBA00022490"/>
    </source>
</evidence>
<comment type="similarity">
    <text evidence="1 5">Belongs to the TUBGCP family.</text>
</comment>
<evidence type="ECO:0000313" key="9">
    <source>
        <dbReference type="Proteomes" id="UP000614601"/>
    </source>
</evidence>
<dbReference type="GO" id="GO:0007020">
    <property type="term" value="P:microtubule nucleation"/>
    <property type="evidence" value="ECO:0007669"/>
    <property type="project" value="InterPro"/>
</dbReference>
<proteinExistence type="inferred from homology"/>
<dbReference type="Pfam" id="PF04130">
    <property type="entry name" value="GCP_C_terminal"/>
    <property type="match status" value="1"/>
</dbReference>
<dbReference type="GO" id="GO:0000278">
    <property type="term" value="P:mitotic cell cycle"/>
    <property type="evidence" value="ECO:0007669"/>
    <property type="project" value="TreeGrafter"/>
</dbReference>
<dbReference type="Gene3D" id="1.20.120.1900">
    <property type="entry name" value="Gamma-tubulin complex, C-terminal domain"/>
    <property type="match status" value="1"/>
</dbReference>
<sequence length="729" mass="85849">MTYVGEDWKTCRRLLIEEVYGKNVNNKQFSIGMNKVHSKEVYQVKEFNKEELEQRTCFDFVQAVQGQSTVTFKCQHGQDEETGEATYQWELKHSYKNSIKEHLLVALNVVNMFTELHKCVYDLQKNTDLAGKFVLSFVEHVDCFLRSGIRRHLALFTNNGQHYSINVLIRMCQEFEVPLKMLLSLIQEVIDGNYIGGQFYDLLLSKHETLIGSANFYDEIVQNSFNDCENLMNDFLYDWIHDSKVDSDAFYEFFIWDMCRRSLKKENIVLDAENPPYLSSVNIQELGHNSTSSEVFSRRFAVVESLCPEKYKSMLKKIIAIGKYKYYKELYYNVSDKEVRKENTNIVELVEDTYVNEGLSLLKLANQRFKLWDLVEVLPSYFWGVNNNWIDEFIKLTENEETLQCMTIPTGKLGQSDLKAIFKEAIFSSGHNNDFLKNFSLIIPVHSVHDFWHPPSNDVQQQRIVEMELDYHTHKDFGMVFPAPVIEIYRGLFRLSHAIKRCIFVLVRKKLSYHWNSRPAPLLKSNKSRFPICEDRTASAFKERINANQDQLTLLVFVIKFLENFYDYVFEHVVKRETDELVRRIRKIKHIHDFAKCQQKYVDRMRLDSCTNDGNRTVIQKIWYFIGHANAFARNEVEFEKAVESMLKTLKSLKKWIIKREEKDEKLRDLGNWLFGENRHIHTGQDPLNDLINNLSTENISSLSTTYQSDKHKVELKMRQVLIDVKQDV</sequence>
<feature type="domain" description="Gamma tubulin complex component C-terminal" evidence="6">
    <location>
        <begin position="380"/>
        <end position="642"/>
    </location>
</feature>
<dbReference type="EMBL" id="CAJFDH010000005">
    <property type="protein sequence ID" value="CAD5225482.1"/>
    <property type="molecule type" value="Genomic_DNA"/>
</dbReference>
<dbReference type="GO" id="GO:0043015">
    <property type="term" value="F:gamma-tubulin binding"/>
    <property type="evidence" value="ECO:0007669"/>
    <property type="project" value="InterPro"/>
</dbReference>
<dbReference type="AlphaFoldDB" id="A0A811LCS4"/>
<dbReference type="GO" id="GO:0051011">
    <property type="term" value="F:microtubule minus-end binding"/>
    <property type="evidence" value="ECO:0007669"/>
    <property type="project" value="TreeGrafter"/>
</dbReference>
<dbReference type="GO" id="GO:0000930">
    <property type="term" value="C:gamma-tubulin complex"/>
    <property type="evidence" value="ECO:0007669"/>
    <property type="project" value="TreeGrafter"/>
</dbReference>
<dbReference type="EMBL" id="CAJFCW020000005">
    <property type="protein sequence ID" value="CAG9120949.1"/>
    <property type="molecule type" value="Genomic_DNA"/>
</dbReference>
<dbReference type="Pfam" id="PF17681">
    <property type="entry name" value="GCP_N_terminal"/>
    <property type="match status" value="1"/>
</dbReference>
<dbReference type="PANTHER" id="PTHR19302:SF69">
    <property type="entry name" value="SPINDLE POLE BODY COMPONENT"/>
    <property type="match status" value="1"/>
</dbReference>
<evidence type="ECO:0000256" key="5">
    <source>
        <dbReference type="RuleBase" id="RU363050"/>
    </source>
</evidence>
<dbReference type="GO" id="GO:0005874">
    <property type="term" value="C:microtubule"/>
    <property type="evidence" value="ECO:0007669"/>
    <property type="project" value="UniProtKB-KW"/>
</dbReference>
<dbReference type="PANTHER" id="PTHR19302">
    <property type="entry name" value="GAMMA TUBULIN COMPLEX PROTEIN"/>
    <property type="match status" value="1"/>
</dbReference>
<dbReference type="InterPro" id="IPR042241">
    <property type="entry name" value="GCP_C_sf"/>
</dbReference>
<accession>A0A811LCS4</accession>
<dbReference type="OrthoDB" id="2192946at2759"/>
<evidence type="ECO:0000259" key="7">
    <source>
        <dbReference type="Pfam" id="PF17681"/>
    </source>
</evidence>
<evidence type="ECO:0000256" key="4">
    <source>
        <dbReference type="ARBA" id="ARBA00023212"/>
    </source>
</evidence>
<evidence type="ECO:0000259" key="6">
    <source>
        <dbReference type="Pfam" id="PF04130"/>
    </source>
</evidence>
<dbReference type="Proteomes" id="UP000614601">
    <property type="component" value="Unassembled WGS sequence"/>
</dbReference>
<reference evidence="8" key="1">
    <citation type="submission" date="2020-09" db="EMBL/GenBank/DDBJ databases">
        <authorList>
            <person name="Kikuchi T."/>
        </authorList>
    </citation>
    <scope>NUCLEOTIDE SEQUENCE</scope>
    <source>
        <strain evidence="8">SH1</strain>
    </source>
</reference>
<name>A0A811LCS4_9BILA</name>
<evidence type="ECO:0000313" key="8">
    <source>
        <dbReference type="EMBL" id="CAD5225482.1"/>
    </source>
</evidence>
<organism evidence="8 9">
    <name type="scientific">Bursaphelenchus okinawaensis</name>
    <dbReference type="NCBI Taxonomy" id="465554"/>
    <lineage>
        <taxon>Eukaryota</taxon>
        <taxon>Metazoa</taxon>
        <taxon>Ecdysozoa</taxon>
        <taxon>Nematoda</taxon>
        <taxon>Chromadorea</taxon>
        <taxon>Rhabditida</taxon>
        <taxon>Tylenchina</taxon>
        <taxon>Tylenchomorpha</taxon>
        <taxon>Aphelenchoidea</taxon>
        <taxon>Aphelenchoididae</taxon>
        <taxon>Bursaphelenchus</taxon>
    </lineage>
</organism>
<dbReference type="InterPro" id="IPR040457">
    <property type="entry name" value="GCP_C"/>
</dbReference>
<evidence type="ECO:0000256" key="3">
    <source>
        <dbReference type="ARBA" id="ARBA00022701"/>
    </source>
</evidence>
<dbReference type="GO" id="GO:0000922">
    <property type="term" value="C:spindle pole"/>
    <property type="evidence" value="ECO:0007669"/>
    <property type="project" value="InterPro"/>
</dbReference>
<feature type="domain" description="Gamma tubulin complex component protein N-terminal" evidence="7">
    <location>
        <begin position="63"/>
        <end position="324"/>
    </location>
</feature>
<dbReference type="InterPro" id="IPR041470">
    <property type="entry name" value="GCP_N"/>
</dbReference>
<dbReference type="GO" id="GO:0051225">
    <property type="term" value="P:spindle assembly"/>
    <property type="evidence" value="ECO:0007669"/>
    <property type="project" value="TreeGrafter"/>
</dbReference>
<gene>
    <name evidence="8" type="ORF">BOKJ2_LOCUS11600</name>
</gene>
<keyword evidence="2 5" id="KW-0963">Cytoplasm</keyword>
<dbReference type="GO" id="GO:0051321">
    <property type="term" value="P:meiotic cell cycle"/>
    <property type="evidence" value="ECO:0007669"/>
    <property type="project" value="TreeGrafter"/>
</dbReference>
<keyword evidence="3 5" id="KW-0493">Microtubule</keyword>
<comment type="subcellular location">
    <subcellularLocation>
        <location evidence="5">Cytoplasm</location>
        <location evidence="5">Cytoskeleton</location>
        <location evidence="5">Microtubule organizing center</location>
    </subcellularLocation>
</comment>
<dbReference type="Proteomes" id="UP000783686">
    <property type="component" value="Unassembled WGS sequence"/>
</dbReference>
<keyword evidence="4 5" id="KW-0206">Cytoskeleton</keyword>
<protein>
    <recommendedName>
        <fullName evidence="5">Gamma-tubulin complex component</fullName>
    </recommendedName>
</protein>
<evidence type="ECO:0000256" key="1">
    <source>
        <dbReference type="ARBA" id="ARBA00010337"/>
    </source>
</evidence>